<evidence type="ECO:0000313" key="2">
    <source>
        <dbReference type="EMBL" id="EFX78762.1"/>
    </source>
</evidence>
<evidence type="ECO:0000313" key="3">
    <source>
        <dbReference type="Proteomes" id="UP000000305"/>
    </source>
</evidence>
<protein>
    <submittedName>
        <fullName evidence="2">Uncharacterized protein</fullName>
    </submittedName>
</protein>
<evidence type="ECO:0000256" key="1">
    <source>
        <dbReference type="SAM" id="SignalP"/>
    </source>
</evidence>
<dbReference type="InParanoid" id="E9GP18"/>
<feature type="chain" id="PRO_5003241179" evidence="1">
    <location>
        <begin position="33"/>
        <end position="59"/>
    </location>
</feature>
<proteinExistence type="predicted"/>
<organism evidence="2 3">
    <name type="scientific">Daphnia pulex</name>
    <name type="common">Water flea</name>
    <dbReference type="NCBI Taxonomy" id="6669"/>
    <lineage>
        <taxon>Eukaryota</taxon>
        <taxon>Metazoa</taxon>
        <taxon>Ecdysozoa</taxon>
        <taxon>Arthropoda</taxon>
        <taxon>Crustacea</taxon>
        <taxon>Branchiopoda</taxon>
        <taxon>Diplostraca</taxon>
        <taxon>Cladocera</taxon>
        <taxon>Anomopoda</taxon>
        <taxon>Daphniidae</taxon>
        <taxon>Daphnia</taxon>
    </lineage>
</organism>
<dbReference type="Proteomes" id="UP000000305">
    <property type="component" value="Unassembled WGS sequence"/>
</dbReference>
<dbReference type="EMBL" id="GL732556">
    <property type="protein sequence ID" value="EFX78762.1"/>
    <property type="molecule type" value="Genomic_DNA"/>
</dbReference>
<reference evidence="2 3" key="1">
    <citation type="journal article" date="2011" name="Science">
        <title>The ecoresponsive genome of Daphnia pulex.</title>
        <authorList>
            <person name="Colbourne J.K."/>
            <person name="Pfrender M.E."/>
            <person name="Gilbert D."/>
            <person name="Thomas W.K."/>
            <person name="Tucker A."/>
            <person name="Oakley T.H."/>
            <person name="Tokishita S."/>
            <person name="Aerts A."/>
            <person name="Arnold G.J."/>
            <person name="Basu M.K."/>
            <person name="Bauer D.J."/>
            <person name="Caceres C.E."/>
            <person name="Carmel L."/>
            <person name="Casola C."/>
            <person name="Choi J.H."/>
            <person name="Detter J.C."/>
            <person name="Dong Q."/>
            <person name="Dusheyko S."/>
            <person name="Eads B.D."/>
            <person name="Frohlich T."/>
            <person name="Geiler-Samerotte K.A."/>
            <person name="Gerlach D."/>
            <person name="Hatcher P."/>
            <person name="Jogdeo S."/>
            <person name="Krijgsveld J."/>
            <person name="Kriventseva E.V."/>
            <person name="Kultz D."/>
            <person name="Laforsch C."/>
            <person name="Lindquist E."/>
            <person name="Lopez J."/>
            <person name="Manak J.R."/>
            <person name="Muller J."/>
            <person name="Pangilinan J."/>
            <person name="Patwardhan R.P."/>
            <person name="Pitluck S."/>
            <person name="Pritham E.J."/>
            <person name="Rechtsteiner A."/>
            <person name="Rho M."/>
            <person name="Rogozin I.B."/>
            <person name="Sakarya O."/>
            <person name="Salamov A."/>
            <person name="Schaack S."/>
            <person name="Shapiro H."/>
            <person name="Shiga Y."/>
            <person name="Skalitzky C."/>
            <person name="Smith Z."/>
            <person name="Souvorov A."/>
            <person name="Sung W."/>
            <person name="Tang Z."/>
            <person name="Tsuchiya D."/>
            <person name="Tu H."/>
            <person name="Vos H."/>
            <person name="Wang M."/>
            <person name="Wolf Y.I."/>
            <person name="Yamagata H."/>
            <person name="Yamada T."/>
            <person name="Ye Y."/>
            <person name="Shaw J.R."/>
            <person name="Andrews J."/>
            <person name="Crease T.J."/>
            <person name="Tang H."/>
            <person name="Lucas S.M."/>
            <person name="Robertson H.M."/>
            <person name="Bork P."/>
            <person name="Koonin E.V."/>
            <person name="Zdobnov E.M."/>
            <person name="Grigoriev I.V."/>
            <person name="Lynch M."/>
            <person name="Boore J.L."/>
        </authorList>
    </citation>
    <scope>NUCLEOTIDE SEQUENCE [LARGE SCALE GENOMIC DNA]</scope>
</reference>
<sequence length="59" mass="6610">MRIVSDGYDKLIKLFVILLPLQLGLIATPVHCEIDVYNIAGMKCHSRHSSLIWSSVCPN</sequence>
<dbReference type="KEGG" id="dpx:DAPPUDRAFT_305130"/>
<name>E9GP18_DAPPU</name>
<gene>
    <name evidence="2" type="ORF">DAPPUDRAFT_305130</name>
</gene>
<keyword evidence="1" id="KW-0732">Signal</keyword>
<dbReference type="AlphaFoldDB" id="E9GP18"/>
<dbReference type="HOGENOM" id="CLU_2963113_0_0_1"/>
<accession>E9GP18</accession>
<feature type="signal peptide" evidence="1">
    <location>
        <begin position="1"/>
        <end position="32"/>
    </location>
</feature>
<keyword evidence="3" id="KW-1185">Reference proteome</keyword>